<comment type="caution">
    <text evidence="10">The sequence shown here is derived from an EMBL/GenBank/DDBJ whole genome shotgun (WGS) entry which is preliminary data.</text>
</comment>
<feature type="domain" description="PII-uridylyltransferase/Glutamine-synthetase adenylyltransferase" evidence="9">
    <location>
        <begin position="311"/>
        <end position="448"/>
    </location>
</feature>
<dbReference type="CDD" id="cd05401">
    <property type="entry name" value="NT_GlnE_GlnD_like"/>
    <property type="match status" value="2"/>
</dbReference>
<feature type="region of interest" description="Adenylyl removase" evidence="7">
    <location>
        <begin position="1"/>
        <end position="453"/>
    </location>
</feature>
<dbReference type="GO" id="GO:0047388">
    <property type="term" value="F:[glutamine synthetase]-adenylyl-L-tyrosine phosphorylase activity"/>
    <property type="evidence" value="ECO:0007669"/>
    <property type="project" value="UniProtKB-EC"/>
</dbReference>
<dbReference type="InterPro" id="IPR013546">
    <property type="entry name" value="PII_UdlTrfase/GS_AdlTrfase"/>
</dbReference>
<evidence type="ECO:0000256" key="7">
    <source>
        <dbReference type="HAMAP-Rule" id="MF_00802"/>
    </source>
</evidence>
<reference evidence="10 11" key="1">
    <citation type="submission" date="2019-06" db="EMBL/GenBank/DDBJ databases">
        <title>New taxonomy in bacterial strain CC-CFT640, isolated from vineyard.</title>
        <authorList>
            <person name="Lin S.-Y."/>
            <person name="Tsai C.-F."/>
            <person name="Young C.-C."/>
        </authorList>
    </citation>
    <scope>NUCLEOTIDE SEQUENCE [LARGE SCALE GENOMIC DNA]</scope>
    <source>
        <strain evidence="10 11">CC-CFT640</strain>
    </source>
</reference>
<dbReference type="InterPro" id="IPR005190">
    <property type="entry name" value="GlnE_rpt_dom"/>
</dbReference>
<dbReference type="InterPro" id="IPR043519">
    <property type="entry name" value="NT_sf"/>
</dbReference>
<comment type="function">
    <text evidence="7">Involved in the regulation of glutamine synthetase GlnA, a key enzyme in the process to assimilate ammonia. When cellular nitrogen levels are high, the C-terminal adenylyl transferase (AT) inactivates GlnA by covalent transfer of an adenylyl group from ATP to specific tyrosine residue of GlnA, thus reducing its activity. Conversely, when nitrogen levels are low, the N-terminal adenylyl removase (AR) activates GlnA by removing the adenylyl group by phosphorolysis, increasing its activity. The regulatory region of GlnE binds the signal transduction protein PII (GlnB) which indicates the nitrogen status of the cell.</text>
</comment>
<comment type="cofactor">
    <cofactor evidence="7">
        <name>Mg(2+)</name>
        <dbReference type="ChEBI" id="CHEBI:18420"/>
    </cofactor>
</comment>
<evidence type="ECO:0000256" key="4">
    <source>
        <dbReference type="ARBA" id="ARBA00022840"/>
    </source>
</evidence>
<dbReference type="SUPFAM" id="SSF81593">
    <property type="entry name" value="Nucleotidyltransferase substrate binding subunit/domain"/>
    <property type="match status" value="2"/>
</dbReference>
<dbReference type="Pfam" id="PF03710">
    <property type="entry name" value="GlnE"/>
    <property type="match status" value="2"/>
</dbReference>
<dbReference type="OrthoDB" id="9759366at2"/>
<sequence length="984" mass="106680">MTFPWPIAALPRPHNDDRRRTYRERWRERSDAGVVREMEADSAGAALLDTVFGNSPFLSEQVLNDPAFTALLWRQGPDAAIAAALDAIAAPSSDTMSLRASLRRAKRRVALVTAVADIASIWPLARVTQTLSGFAEQALRLAADRALLDLDALGQLRLGGDPAAAGLTVLGMGKLGAGELNYSSDIDLIVLYDRELPAVAGDDGLGAKMVRATRALVGTMGEITADGYVFRTDLRLRPDPGSTPLAISTIAAETYYESVGQNWERAAMIKARPVAGNIAVGDAFLRILRPYVWRKHLDFAAIHDIHSIKRQIDAHRGTGAVRIAGHNVKLGRGGIREIEFFVQTQQLIYGGRTAALRVRGTIEGLHALAAAGLIEHKVAHELADCYGFLRRVEHRLQMVDDKQTHVLPADDAGFAAIAAFMGYDGPEAFAFELLRTFRTVEGHYAQLFEDAPSLAAPGAGNLVFTGTDADPETLTTLTDLGFRQTSVAWEIISRWHHGRYRATQTARARELLTELKPALLKALAATVDPDQALLRFDTLLANLPAGVQLFSLFKLNPSLLDLVARIMGSAPRIANHLARRPILLDSVLSTDFLAALPDADALAADLGRVLNGASDEQDLLDFARRWTNDRRFQVGVHLLTGAVSPRDAARAYSDVATAVVSQLAARVEALFAGQHGGFDGPRMAVVAMGKLGSREMTATSDLDLMFVYDVPAGMDQSDGARPLAPTQYYTRLSQRILNALTVQTNDGALYEVDMRLRPSGNAGPIASSLAAFDAYQVDQAWTWEHMALCRARVAAGPAAIRGRVEAAIGDTLRRRRDPDKLLRDVADMRARVATHRPPKGPWDFKLVRGGLFDVDFVVQYLCLRHGAEHPAILHPDPLDALAALTPAGLIDGSHAARLSQAYRLFTDLQGLMRLALDGPEADFDVATAPEGLRRLLIKAAGAAHIDDLKRQVIHAAEKAYEVFVEIIEKPAAALPPPAAEESST</sequence>
<evidence type="ECO:0000256" key="2">
    <source>
        <dbReference type="ARBA" id="ARBA00022695"/>
    </source>
</evidence>
<dbReference type="GO" id="GO:0008882">
    <property type="term" value="F:[glutamate-ammonia-ligase] adenylyltransferase activity"/>
    <property type="evidence" value="ECO:0007669"/>
    <property type="project" value="UniProtKB-UniRule"/>
</dbReference>
<evidence type="ECO:0000313" key="10">
    <source>
        <dbReference type="EMBL" id="TXL74269.1"/>
    </source>
</evidence>
<dbReference type="EMBL" id="VDUZ01000019">
    <property type="protein sequence ID" value="TXL74269.1"/>
    <property type="molecule type" value="Genomic_DNA"/>
</dbReference>
<dbReference type="Pfam" id="PF08335">
    <property type="entry name" value="GlnD_UR_UTase"/>
    <property type="match status" value="2"/>
</dbReference>
<keyword evidence="4 7" id="KW-0067">ATP-binding</keyword>
<organism evidence="10 11">
    <name type="scientific">Vineibacter terrae</name>
    <dbReference type="NCBI Taxonomy" id="2586908"/>
    <lineage>
        <taxon>Bacteria</taxon>
        <taxon>Pseudomonadati</taxon>
        <taxon>Pseudomonadota</taxon>
        <taxon>Alphaproteobacteria</taxon>
        <taxon>Hyphomicrobiales</taxon>
        <taxon>Vineibacter</taxon>
    </lineage>
</organism>
<dbReference type="AlphaFoldDB" id="A0A5C8PLW5"/>
<dbReference type="GO" id="GO:0005829">
    <property type="term" value="C:cytosol"/>
    <property type="evidence" value="ECO:0007669"/>
    <property type="project" value="TreeGrafter"/>
</dbReference>
<feature type="domain" description="PII-uridylyltransferase/Glutamine-synthetase adenylyltransferase" evidence="9">
    <location>
        <begin position="829"/>
        <end position="922"/>
    </location>
</feature>
<keyword evidence="6 7" id="KW-0511">Multifunctional enzyme</keyword>
<gene>
    <name evidence="7" type="primary">glnE</name>
    <name evidence="10" type="ORF">FHP25_17420</name>
</gene>
<keyword evidence="11" id="KW-1185">Reference proteome</keyword>
<evidence type="ECO:0000256" key="5">
    <source>
        <dbReference type="ARBA" id="ARBA00022842"/>
    </source>
</evidence>
<proteinExistence type="inferred from homology"/>
<keyword evidence="3 7" id="KW-0547">Nucleotide-binding</keyword>
<protein>
    <recommendedName>
        <fullName evidence="7">Bifunctional glutamine synthetase adenylyltransferase/adenylyl-removing enzyme</fullName>
    </recommendedName>
    <alternativeName>
        <fullName evidence="7">ATP:glutamine synthetase adenylyltransferase</fullName>
    </alternativeName>
    <alternativeName>
        <fullName evidence="7">ATase</fullName>
    </alternativeName>
    <domain>
        <recommendedName>
            <fullName evidence="7">Glutamine synthetase adenylyl-L-tyrosine phosphorylase</fullName>
            <ecNumber evidence="7">2.7.7.89</ecNumber>
        </recommendedName>
        <alternativeName>
            <fullName evidence="7">Adenylyl removase</fullName>
            <shortName evidence="7">AR</shortName>
            <shortName evidence="7">AT-N</shortName>
        </alternativeName>
    </domain>
    <domain>
        <recommendedName>
            <fullName evidence="7">Glutamine synthetase adenylyl transferase</fullName>
            <ecNumber evidence="7">2.7.7.42</ecNumber>
        </recommendedName>
        <alternativeName>
            <fullName evidence="7">Adenylyl transferase</fullName>
            <shortName evidence="7">AT</shortName>
            <shortName evidence="7">AT-C</shortName>
        </alternativeName>
    </domain>
</protein>
<dbReference type="Gene3D" id="1.20.120.330">
    <property type="entry name" value="Nucleotidyltransferases domain 2"/>
    <property type="match status" value="2"/>
</dbReference>
<keyword evidence="1 7" id="KW-0808">Transferase</keyword>
<feature type="region of interest" description="Adenylyl transferase" evidence="7">
    <location>
        <begin position="457"/>
        <end position="984"/>
    </location>
</feature>
<comment type="catalytic activity">
    <reaction evidence="7">
        <text>[glutamine synthetase]-O(4)-(5'-adenylyl)-L-tyrosine + phosphate = [glutamine synthetase]-L-tyrosine + ADP</text>
        <dbReference type="Rhea" id="RHEA:43716"/>
        <dbReference type="Rhea" id="RHEA-COMP:10660"/>
        <dbReference type="Rhea" id="RHEA-COMP:10661"/>
        <dbReference type="ChEBI" id="CHEBI:43474"/>
        <dbReference type="ChEBI" id="CHEBI:46858"/>
        <dbReference type="ChEBI" id="CHEBI:83624"/>
        <dbReference type="ChEBI" id="CHEBI:456216"/>
        <dbReference type="EC" id="2.7.7.89"/>
    </reaction>
</comment>
<evidence type="ECO:0000313" key="11">
    <source>
        <dbReference type="Proteomes" id="UP000321638"/>
    </source>
</evidence>
<comment type="catalytic activity">
    <reaction evidence="7">
        <text>[glutamine synthetase]-L-tyrosine + ATP = [glutamine synthetase]-O(4)-(5'-adenylyl)-L-tyrosine + diphosphate</text>
        <dbReference type="Rhea" id="RHEA:18589"/>
        <dbReference type="Rhea" id="RHEA-COMP:10660"/>
        <dbReference type="Rhea" id="RHEA-COMP:10661"/>
        <dbReference type="ChEBI" id="CHEBI:30616"/>
        <dbReference type="ChEBI" id="CHEBI:33019"/>
        <dbReference type="ChEBI" id="CHEBI:46858"/>
        <dbReference type="ChEBI" id="CHEBI:83624"/>
        <dbReference type="EC" id="2.7.7.42"/>
    </reaction>
</comment>
<evidence type="ECO:0000256" key="6">
    <source>
        <dbReference type="ARBA" id="ARBA00023268"/>
    </source>
</evidence>
<dbReference type="SUPFAM" id="SSF81301">
    <property type="entry name" value="Nucleotidyltransferase"/>
    <property type="match status" value="2"/>
</dbReference>
<dbReference type="EC" id="2.7.7.42" evidence="7"/>
<dbReference type="NCBIfam" id="NF010706">
    <property type="entry name" value="PRK14108.1"/>
    <property type="match status" value="1"/>
</dbReference>
<keyword evidence="2 7" id="KW-0548">Nucleotidyltransferase</keyword>
<evidence type="ECO:0000259" key="8">
    <source>
        <dbReference type="Pfam" id="PF03710"/>
    </source>
</evidence>
<evidence type="ECO:0000256" key="3">
    <source>
        <dbReference type="ARBA" id="ARBA00022741"/>
    </source>
</evidence>
<dbReference type="Proteomes" id="UP000321638">
    <property type="component" value="Unassembled WGS sequence"/>
</dbReference>
<evidence type="ECO:0000256" key="1">
    <source>
        <dbReference type="ARBA" id="ARBA00022679"/>
    </source>
</evidence>
<dbReference type="HAMAP" id="MF_00802">
    <property type="entry name" value="GlnE"/>
    <property type="match status" value="1"/>
</dbReference>
<dbReference type="Gene3D" id="3.30.460.10">
    <property type="entry name" value="Beta Polymerase, domain 2"/>
    <property type="match status" value="2"/>
</dbReference>
<dbReference type="EC" id="2.7.7.89" evidence="7"/>
<feature type="domain" description="Glutamate-ammonia ligase adenylyltransferase repeated" evidence="8">
    <location>
        <begin position="48"/>
        <end position="286"/>
    </location>
</feature>
<dbReference type="RefSeq" id="WP_147848232.1">
    <property type="nucleotide sequence ID" value="NZ_VDUZ01000019.1"/>
</dbReference>
<keyword evidence="5 7" id="KW-0460">Magnesium</keyword>
<dbReference type="GO" id="GO:0000820">
    <property type="term" value="P:regulation of glutamine family amino acid metabolic process"/>
    <property type="evidence" value="ECO:0007669"/>
    <property type="project" value="UniProtKB-UniRule"/>
</dbReference>
<dbReference type="PANTHER" id="PTHR30621">
    <property type="entry name" value="GLUTAMINE SYNTHETASE ADENYLYLTRANSFERASE"/>
    <property type="match status" value="1"/>
</dbReference>
<comment type="similarity">
    <text evidence="7">Belongs to the GlnE family.</text>
</comment>
<feature type="domain" description="Glutamate-ammonia ligase adenylyltransferase repeated" evidence="8">
    <location>
        <begin position="563"/>
        <end position="802"/>
    </location>
</feature>
<dbReference type="PANTHER" id="PTHR30621:SF0">
    <property type="entry name" value="BIFUNCTIONAL GLUTAMINE SYNTHETASE ADENYLYLTRANSFERASE_ADENYLYL-REMOVING ENZYME"/>
    <property type="match status" value="1"/>
</dbReference>
<evidence type="ECO:0000259" key="9">
    <source>
        <dbReference type="Pfam" id="PF08335"/>
    </source>
</evidence>
<dbReference type="GO" id="GO:0000287">
    <property type="term" value="F:magnesium ion binding"/>
    <property type="evidence" value="ECO:0007669"/>
    <property type="project" value="UniProtKB-UniRule"/>
</dbReference>
<dbReference type="NCBIfam" id="NF008292">
    <property type="entry name" value="PRK11072.1"/>
    <property type="match status" value="1"/>
</dbReference>
<dbReference type="GO" id="GO:0005524">
    <property type="term" value="F:ATP binding"/>
    <property type="evidence" value="ECO:0007669"/>
    <property type="project" value="UniProtKB-UniRule"/>
</dbReference>
<dbReference type="InterPro" id="IPR023057">
    <property type="entry name" value="GlnE"/>
</dbReference>
<name>A0A5C8PLW5_9HYPH</name>
<dbReference type="Gene3D" id="1.20.120.1510">
    <property type="match status" value="1"/>
</dbReference>
<accession>A0A5C8PLW5</accession>